<organism evidence="1 2">
    <name type="scientific">Coprinopsis marcescibilis</name>
    <name type="common">Agaric fungus</name>
    <name type="synonym">Psathyrella marcescibilis</name>
    <dbReference type="NCBI Taxonomy" id="230819"/>
    <lineage>
        <taxon>Eukaryota</taxon>
        <taxon>Fungi</taxon>
        <taxon>Dikarya</taxon>
        <taxon>Basidiomycota</taxon>
        <taxon>Agaricomycotina</taxon>
        <taxon>Agaricomycetes</taxon>
        <taxon>Agaricomycetidae</taxon>
        <taxon>Agaricales</taxon>
        <taxon>Agaricineae</taxon>
        <taxon>Psathyrellaceae</taxon>
        <taxon>Coprinopsis</taxon>
    </lineage>
</organism>
<name>A0A5C3KVX5_COPMA</name>
<keyword evidence="2" id="KW-1185">Reference proteome</keyword>
<dbReference type="EMBL" id="ML210194">
    <property type="protein sequence ID" value="TFK24799.1"/>
    <property type="molecule type" value="Genomic_DNA"/>
</dbReference>
<reference evidence="1 2" key="1">
    <citation type="journal article" date="2019" name="Nat. Ecol. Evol.">
        <title>Megaphylogeny resolves global patterns of mushroom evolution.</title>
        <authorList>
            <person name="Varga T."/>
            <person name="Krizsan K."/>
            <person name="Foldi C."/>
            <person name="Dima B."/>
            <person name="Sanchez-Garcia M."/>
            <person name="Sanchez-Ramirez S."/>
            <person name="Szollosi G.J."/>
            <person name="Szarkandi J.G."/>
            <person name="Papp V."/>
            <person name="Albert L."/>
            <person name="Andreopoulos W."/>
            <person name="Angelini C."/>
            <person name="Antonin V."/>
            <person name="Barry K.W."/>
            <person name="Bougher N.L."/>
            <person name="Buchanan P."/>
            <person name="Buyck B."/>
            <person name="Bense V."/>
            <person name="Catcheside P."/>
            <person name="Chovatia M."/>
            <person name="Cooper J."/>
            <person name="Damon W."/>
            <person name="Desjardin D."/>
            <person name="Finy P."/>
            <person name="Geml J."/>
            <person name="Haridas S."/>
            <person name="Hughes K."/>
            <person name="Justo A."/>
            <person name="Karasinski D."/>
            <person name="Kautmanova I."/>
            <person name="Kiss B."/>
            <person name="Kocsube S."/>
            <person name="Kotiranta H."/>
            <person name="LaButti K.M."/>
            <person name="Lechner B.E."/>
            <person name="Liimatainen K."/>
            <person name="Lipzen A."/>
            <person name="Lukacs Z."/>
            <person name="Mihaltcheva S."/>
            <person name="Morgado L.N."/>
            <person name="Niskanen T."/>
            <person name="Noordeloos M.E."/>
            <person name="Ohm R.A."/>
            <person name="Ortiz-Santana B."/>
            <person name="Ovrebo C."/>
            <person name="Racz N."/>
            <person name="Riley R."/>
            <person name="Savchenko A."/>
            <person name="Shiryaev A."/>
            <person name="Soop K."/>
            <person name="Spirin V."/>
            <person name="Szebenyi C."/>
            <person name="Tomsovsky M."/>
            <person name="Tulloss R.E."/>
            <person name="Uehling J."/>
            <person name="Grigoriev I.V."/>
            <person name="Vagvolgyi C."/>
            <person name="Papp T."/>
            <person name="Martin F.M."/>
            <person name="Miettinen O."/>
            <person name="Hibbett D.S."/>
            <person name="Nagy L.G."/>
        </authorList>
    </citation>
    <scope>NUCLEOTIDE SEQUENCE [LARGE SCALE GENOMIC DNA]</scope>
    <source>
        <strain evidence="1 2">CBS 121175</strain>
    </source>
</reference>
<dbReference type="Proteomes" id="UP000307440">
    <property type="component" value="Unassembled WGS sequence"/>
</dbReference>
<evidence type="ECO:0000313" key="2">
    <source>
        <dbReference type="Proteomes" id="UP000307440"/>
    </source>
</evidence>
<accession>A0A5C3KVX5</accession>
<proteinExistence type="predicted"/>
<sequence length="218" mass="25041">MTYINYEVLDKANIVDPIFKKFDRRLTNASKAWNVRQLYEVQCYAQTTRDRFKAALLQSLSSFEDLDVNEHSYPDIASYCHFAKSLGDPFLNIVVAQGLESVEKLACLILFSEHLITFCDSARLSGPRTTSSDTSDESDEDIPFRMLLSNPDSMEIDLEPIFWDKLSLNQSQHHYDCNTELEFDDSDIIDLVTSSRDDSDVPMAVMDQVDDTRSSRHW</sequence>
<evidence type="ECO:0000313" key="1">
    <source>
        <dbReference type="EMBL" id="TFK24799.1"/>
    </source>
</evidence>
<dbReference type="OrthoDB" id="2970790at2759"/>
<gene>
    <name evidence="1" type="ORF">FA15DRAFT_640588</name>
</gene>
<protein>
    <submittedName>
        <fullName evidence="1">Uncharacterized protein</fullName>
    </submittedName>
</protein>
<dbReference type="AlphaFoldDB" id="A0A5C3KVX5"/>